<feature type="domain" description="PAS" evidence="5">
    <location>
        <begin position="108"/>
        <end position="152"/>
    </location>
</feature>
<dbReference type="PANTHER" id="PTHR44757:SF2">
    <property type="entry name" value="BIOFILM ARCHITECTURE MAINTENANCE PROTEIN MBAA"/>
    <property type="match status" value="1"/>
</dbReference>
<dbReference type="Gene3D" id="3.30.450.20">
    <property type="entry name" value="PAS domain"/>
    <property type="match status" value="3"/>
</dbReference>
<dbReference type="SMART" id="SM00052">
    <property type="entry name" value="EAL"/>
    <property type="match status" value="1"/>
</dbReference>
<protein>
    <recommendedName>
        <fullName evidence="2">histidine kinase</fullName>
        <ecNumber evidence="2">2.7.13.3</ecNumber>
    </recommendedName>
</protein>
<name>A0A2N3PWI3_9PROT</name>
<comment type="catalytic activity">
    <reaction evidence="1">
        <text>ATP + protein L-histidine = ADP + protein N-phospho-L-histidine.</text>
        <dbReference type="EC" id="2.7.13.3"/>
    </reaction>
</comment>
<dbReference type="RefSeq" id="WP_101250315.1">
    <property type="nucleotide sequence ID" value="NZ_PIUM01000008.1"/>
</dbReference>
<dbReference type="PROSITE" id="PS50887">
    <property type="entry name" value="GGDEF"/>
    <property type="match status" value="1"/>
</dbReference>
<dbReference type="InterPro" id="IPR052155">
    <property type="entry name" value="Biofilm_reg_signaling"/>
</dbReference>
<evidence type="ECO:0000259" key="6">
    <source>
        <dbReference type="PROSITE" id="PS50883"/>
    </source>
</evidence>
<dbReference type="Gene3D" id="1.10.287.130">
    <property type="match status" value="1"/>
</dbReference>
<dbReference type="Pfam" id="PF00990">
    <property type="entry name" value="GGDEF"/>
    <property type="match status" value="1"/>
</dbReference>
<keyword evidence="9" id="KW-1185">Reference proteome</keyword>
<dbReference type="GO" id="GO:0000155">
    <property type="term" value="F:phosphorelay sensor kinase activity"/>
    <property type="evidence" value="ECO:0007669"/>
    <property type="project" value="InterPro"/>
</dbReference>
<dbReference type="CDD" id="cd00082">
    <property type="entry name" value="HisKA"/>
    <property type="match status" value="1"/>
</dbReference>
<dbReference type="CDD" id="cd01948">
    <property type="entry name" value="EAL"/>
    <property type="match status" value="1"/>
</dbReference>
<dbReference type="SMART" id="SM00091">
    <property type="entry name" value="PAS"/>
    <property type="match status" value="3"/>
</dbReference>
<feature type="region of interest" description="Disordered" evidence="3">
    <location>
        <begin position="93"/>
        <end position="113"/>
    </location>
</feature>
<feature type="transmembrane region" description="Helical" evidence="4">
    <location>
        <begin position="12"/>
        <end position="28"/>
    </location>
</feature>
<dbReference type="Pfam" id="PF00512">
    <property type="entry name" value="HisKA"/>
    <property type="match status" value="1"/>
</dbReference>
<accession>A0A2N3PWI3</accession>
<reference evidence="9" key="1">
    <citation type="submission" date="2017-12" db="EMBL/GenBank/DDBJ databases">
        <title>Draft genome sequence of Telmatospirillum siberiense 26-4b1T, an acidotolerant peatland alphaproteobacterium potentially involved in sulfur cycling.</title>
        <authorList>
            <person name="Hausmann B."/>
            <person name="Pjevac P."/>
            <person name="Schreck K."/>
            <person name="Herbold C.W."/>
            <person name="Daims H."/>
            <person name="Wagner M."/>
            <person name="Pester M."/>
            <person name="Loy A."/>
        </authorList>
    </citation>
    <scope>NUCLEOTIDE SEQUENCE [LARGE SCALE GENOMIC DNA]</scope>
    <source>
        <strain evidence="9">26-4b1</strain>
    </source>
</reference>
<organism evidence="8 9">
    <name type="scientific">Telmatospirillum siberiense</name>
    <dbReference type="NCBI Taxonomy" id="382514"/>
    <lineage>
        <taxon>Bacteria</taxon>
        <taxon>Pseudomonadati</taxon>
        <taxon>Pseudomonadota</taxon>
        <taxon>Alphaproteobacteria</taxon>
        <taxon>Rhodospirillales</taxon>
        <taxon>Rhodospirillaceae</taxon>
        <taxon>Telmatospirillum</taxon>
    </lineage>
</organism>
<evidence type="ECO:0000313" key="8">
    <source>
        <dbReference type="EMBL" id="PKU24772.1"/>
    </source>
</evidence>
<dbReference type="InterPro" id="IPR003661">
    <property type="entry name" value="HisK_dim/P_dom"/>
</dbReference>
<gene>
    <name evidence="8" type="ORF">CWS72_09230</name>
</gene>
<dbReference type="OrthoDB" id="7251575at2"/>
<proteinExistence type="predicted"/>
<feature type="domain" description="PAS" evidence="5">
    <location>
        <begin position="443"/>
        <end position="497"/>
    </location>
</feature>
<keyword evidence="4" id="KW-1133">Transmembrane helix</keyword>
<feature type="domain" description="EAL" evidence="6">
    <location>
        <begin position="744"/>
        <end position="998"/>
    </location>
</feature>
<evidence type="ECO:0000256" key="3">
    <source>
        <dbReference type="SAM" id="MobiDB-lite"/>
    </source>
</evidence>
<sequence length="1008" mass="110731">MSAFNPMDLTVRPVLVALWGLVLVASFLRRRQQAHSAATVRLLLLVLGVIAATATADGALSADATSGIAPLLKGLLALGLLLTLARLPRYADNRGRTGVSPQPSSETGTAPTRSLIDNLPEALLIHDGKGRLTEINNTLCRMLGYQRHELIGMRISDFETRLTRDELEEIWRDIEFTPPGIRHGIWTRKDGTRLPIEVAIAPLPREDASHPLIIALARDASEHQTHLANLESTVERLTCAQTRAETAIQAKNGFLQSTGRKLRTPLTTILGLTQMIEKGLSNGDDKISDYLKSIHSSSLDLLEVTEELSRAATLEAAATGDEQHSYRTIIEMSPDTICLCHDGVITFINTAGLRLLGVYDAKQVEGQALSKFVHPDYQVLCEGNFSPLIGETAATPMKFLHASGKALDVIASASAAPEGDGNVLVVVRNISDVMRANRDVAAQAKRLNSILDTAVDAIVVTDERGNIETFNRSAETMFGYNANQTIGKPIEILMTEEGGRDHKKKLAAALATRQPQIAGSAREIAGRRQDGSVFPAEISVSLCHLDDRRLFTAIFRDVTERRNFEDYLAHSANHDSLTGLPNRRLLQERLQHAIDHAAVNKSWVAVWFVDLDGFKMVNDVMGHVAGDELLIEAGRRMVSGVKSTDMVARFGGDEFTIINSGVHNRTEVGQAVEHFMATLSRPFILRGRELTLSANVGIAIFPEHAVLASELIVHASAAMLFAKASGRNLYRFFDPVMHSQSAERLTLENELRRGIERDELLLYYQPQIDVASGRIVGLEALVRWKHPSMGLIQPSRFVPIAEQTGLIVPLGAWVLRRACTDLRQLQDMGLNNVSIGVNISARQFTDSDVLSQIQQAIEETGIDPQHLDVEITESTLMNNPEHVISYLERMKGLGIRLSIDDFGTGYSSLNYLKRFPVDTLKIDRSFVIDIADNPKDEAIAVTIITLAHSMGMTVLAEGVEHARQAEILANHRCDIIQGFLYGKPMSLPDAIAELQMGRNIAMPEKKAH</sequence>
<dbReference type="InterPro" id="IPR000160">
    <property type="entry name" value="GGDEF_dom"/>
</dbReference>
<dbReference type="NCBIfam" id="TIGR00229">
    <property type="entry name" value="sensory_box"/>
    <property type="match status" value="3"/>
</dbReference>
<keyword evidence="4" id="KW-0472">Membrane</keyword>
<evidence type="ECO:0000256" key="4">
    <source>
        <dbReference type="SAM" id="Phobius"/>
    </source>
</evidence>
<dbReference type="NCBIfam" id="TIGR00254">
    <property type="entry name" value="GGDEF"/>
    <property type="match status" value="1"/>
</dbReference>
<dbReference type="Gene3D" id="3.20.20.450">
    <property type="entry name" value="EAL domain"/>
    <property type="match status" value="1"/>
</dbReference>
<dbReference type="CDD" id="cd01949">
    <property type="entry name" value="GGDEF"/>
    <property type="match status" value="1"/>
</dbReference>
<evidence type="ECO:0000256" key="2">
    <source>
        <dbReference type="ARBA" id="ARBA00012438"/>
    </source>
</evidence>
<dbReference type="SUPFAM" id="SSF55785">
    <property type="entry name" value="PYP-like sensor domain (PAS domain)"/>
    <property type="match status" value="3"/>
</dbReference>
<dbReference type="PROSITE" id="PS50112">
    <property type="entry name" value="PAS"/>
    <property type="match status" value="2"/>
</dbReference>
<dbReference type="InterPro" id="IPR001633">
    <property type="entry name" value="EAL_dom"/>
</dbReference>
<dbReference type="SUPFAM" id="SSF55073">
    <property type="entry name" value="Nucleotide cyclase"/>
    <property type="match status" value="1"/>
</dbReference>
<dbReference type="EC" id="2.7.13.3" evidence="2"/>
<dbReference type="EMBL" id="PIUM01000008">
    <property type="protein sequence ID" value="PKU24772.1"/>
    <property type="molecule type" value="Genomic_DNA"/>
</dbReference>
<dbReference type="InterPro" id="IPR001610">
    <property type="entry name" value="PAC"/>
</dbReference>
<dbReference type="PROSITE" id="PS50883">
    <property type="entry name" value="EAL"/>
    <property type="match status" value="1"/>
</dbReference>
<dbReference type="AlphaFoldDB" id="A0A2N3PWI3"/>
<feature type="domain" description="GGDEF" evidence="7">
    <location>
        <begin position="602"/>
        <end position="735"/>
    </location>
</feature>
<dbReference type="PANTHER" id="PTHR44757">
    <property type="entry name" value="DIGUANYLATE CYCLASE DGCP"/>
    <property type="match status" value="1"/>
</dbReference>
<dbReference type="InterPro" id="IPR043128">
    <property type="entry name" value="Rev_trsase/Diguanyl_cyclase"/>
</dbReference>
<dbReference type="SMART" id="SM00086">
    <property type="entry name" value="PAC"/>
    <property type="match status" value="3"/>
</dbReference>
<evidence type="ECO:0000313" key="9">
    <source>
        <dbReference type="Proteomes" id="UP000233293"/>
    </source>
</evidence>
<dbReference type="InterPro" id="IPR035965">
    <property type="entry name" value="PAS-like_dom_sf"/>
</dbReference>
<evidence type="ECO:0000256" key="1">
    <source>
        <dbReference type="ARBA" id="ARBA00000085"/>
    </source>
</evidence>
<dbReference type="FunFam" id="3.20.20.450:FF:000001">
    <property type="entry name" value="Cyclic di-GMP phosphodiesterase yahA"/>
    <property type="match status" value="1"/>
</dbReference>
<dbReference type="CDD" id="cd00130">
    <property type="entry name" value="PAS"/>
    <property type="match status" value="3"/>
</dbReference>
<dbReference type="InterPro" id="IPR029787">
    <property type="entry name" value="Nucleotide_cyclase"/>
</dbReference>
<dbReference type="Pfam" id="PF13426">
    <property type="entry name" value="PAS_9"/>
    <property type="match status" value="3"/>
</dbReference>
<dbReference type="SUPFAM" id="SSF47384">
    <property type="entry name" value="Homodimeric domain of signal transducing histidine kinase"/>
    <property type="match status" value="1"/>
</dbReference>
<evidence type="ECO:0000259" key="7">
    <source>
        <dbReference type="PROSITE" id="PS50887"/>
    </source>
</evidence>
<dbReference type="InterPro" id="IPR000014">
    <property type="entry name" value="PAS"/>
</dbReference>
<dbReference type="SMART" id="SM00388">
    <property type="entry name" value="HisKA"/>
    <property type="match status" value="1"/>
</dbReference>
<feature type="compositionally biased region" description="Polar residues" evidence="3">
    <location>
        <begin position="99"/>
        <end position="112"/>
    </location>
</feature>
<dbReference type="Proteomes" id="UP000233293">
    <property type="component" value="Unassembled WGS sequence"/>
</dbReference>
<dbReference type="Pfam" id="PF00563">
    <property type="entry name" value="EAL"/>
    <property type="match status" value="1"/>
</dbReference>
<comment type="caution">
    <text evidence="8">The sequence shown here is derived from an EMBL/GenBank/DDBJ whole genome shotgun (WGS) entry which is preliminary data.</text>
</comment>
<dbReference type="SUPFAM" id="SSF141868">
    <property type="entry name" value="EAL domain-like"/>
    <property type="match status" value="1"/>
</dbReference>
<dbReference type="InterPro" id="IPR035919">
    <property type="entry name" value="EAL_sf"/>
</dbReference>
<dbReference type="SMART" id="SM00267">
    <property type="entry name" value="GGDEF"/>
    <property type="match status" value="1"/>
</dbReference>
<keyword evidence="4" id="KW-0812">Transmembrane</keyword>
<feature type="transmembrane region" description="Helical" evidence="4">
    <location>
        <begin position="40"/>
        <end position="62"/>
    </location>
</feature>
<evidence type="ECO:0000259" key="5">
    <source>
        <dbReference type="PROSITE" id="PS50112"/>
    </source>
</evidence>
<dbReference type="Gene3D" id="3.30.70.270">
    <property type="match status" value="1"/>
</dbReference>
<dbReference type="InterPro" id="IPR036097">
    <property type="entry name" value="HisK_dim/P_sf"/>
</dbReference>